<dbReference type="OrthoDB" id="9151676at2"/>
<dbReference type="InterPro" id="IPR036514">
    <property type="entry name" value="SGNH_hydro_sf"/>
</dbReference>
<dbReference type="EMBL" id="QZVS01000090">
    <property type="protein sequence ID" value="RJT87342.1"/>
    <property type="molecule type" value="Genomic_DNA"/>
</dbReference>
<dbReference type="AlphaFoldDB" id="A0A3A5MCZ1"/>
<protein>
    <submittedName>
        <fullName evidence="1">SGNH/GDSL hydrolase family protein</fullName>
    </submittedName>
</protein>
<keyword evidence="1" id="KW-0378">Hydrolase</keyword>
<dbReference type="GO" id="GO:0016787">
    <property type="term" value="F:hydrolase activity"/>
    <property type="evidence" value="ECO:0007669"/>
    <property type="project" value="UniProtKB-KW"/>
</dbReference>
<dbReference type="Proteomes" id="UP000272015">
    <property type="component" value="Unassembled WGS sequence"/>
</dbReference>
<organism evidence="1 2">
    <name type="scientific">Cryobacterium melibiosiphilum</name>
    <dbReference type="NCBI Taxonomy" id="995039"/>
    <lineage>
        <taxon>Bacteria</taxon>
        <taxon>Bacillati</taxon>
        <taxon>Actinomycetota</taxon>
        <taxon>Actinomycetes</taxon>
        <taxon>Micrococcales</taxon>
        <taxon>Microbacteriaceae</taxon>
        <taxon>Cryobacterium</taxon>
    </lineage>
</organism>
<dbReference type="CDD" id="cd01836">
    <property type="entry name" value="FeeA_FeeB_like"/>
    <property type="match status" value="1"/>
</dbReference>
<accession>A0A3A5MCZ1</accession>
<gene>
    <name evidence="1" type="ORF">D6T64_15000</name>
</gene>
<reference evidence="1 2" key="1">
    <citation type="submission" date="2018-09" db="EMBL/GenBank/DDBJ databases">
        <title>Novel species of Cryobacterium.</title>
        <authorList>
            <person name="Liu Q."/>
            <person name="Xin Y.-H."/>
        </authorList>
    </citation>
    <scope>NUCLEOTIDE SEQUENCE [LARGE SCALE GENOMIC DNA]</scope>
    <source>
        <strain evidence="1 2">Hh39</strain>
    </source>
</reference>
<evidence type="ECO:0000313" key="2">
    <source>
        <dbReference type="Proteomes" id="UP000272015"/>
    </source>
</evidence>
<dbReference type="Gene3D" id="3.40.50.1110">
    <property type="entry name" value="SGNH hydrolase"/>
    <property type="match status" value="1"/>
</dbReference>
<evidence type="ECO:0000313" key="1">
    <source>
        <dbReference type="EMBL" id="RJT87342.1"/>
    </source>
</evidence>
<proteinExistence type="predicted"/>
<sequence>MREVLRFILAPLIRAWAGLALQTQGTVPRPTDHPHSHATGPDHDRVLVFGSGPATGWGVRTHDLALPGSLARALSVTTGRGADVSVAASPLGSIRQGFHDVAEIDLSAYHAVVVALGVNDAIDFIPPTVWRSELARILTHISEHTGPQTHIYMLGIQPIRTIPVFDNRLFGGLANWHAAGLNRVTSDQCSRTPRTTFVPLTGRSFIVAGRYRTSTDYQQWGEFLATEMADDLTATSLIRH</sequence>
<keyword evidence="2" id="KW-1185">Reference proteome</keyword>
<comment type="caution">
    <text evidence="1">The sequence shown here is derived from an EMBL/GenBank/DDBJ whole genome shotgun (WGS) entry which is preliminary data.</text>
</comment>
<dbReference type="SUPFAM" id="SSF52266">
    <property type="entry name" value="SGNH hydrolase"/>
    <property type="match status" value="1"/>
</dbReference>
<dbReference type="RefSeq" id="WP_119975487.1">
    <property type="nucleotide sequence ID" value="NZ_JBHSQA010000003.1"/>
</dbReference>
<name>A0A3A5MCZ1_9MICO</name>